<evidence type="ECO:0000256" key="1">
    <source>
        <dbReference type="SAM" id="Phobius"/>
    </source>
</evidence>
<protein>
    <submittedName>
        <fullName evidence="2">Uncharacterized protein</fullName>
    </submittedName>
</protein>
<proteinExistence type="predicted"/>
<gene>
    <name evidence="2" type="ORF">AAH949_04875</name>
</gene>
<dbReference type="RefSeq" id="WP_348518072.1">
    <property type="nucleotide sequence ID" value="NZ_CP155620.1"/>
</dbReference>
<sequence>MFAIYSDKANQFFWFSLLIVFLAYFILFEALDFLEKRKSNIVIINVEGDLYEMIKNNRKNSQDEIKNESR</sequence>
<name>A0AAU7E5G6_9BACT</name>
<keyword evidence="1" id="KW-1133">Transmembrane helix</keyword>
<evidence type="ECO:0000313" key="2">
    <source>
        <dbReference type="EMBL" id="XBJ28441.1"/>
    </source>
</evidence>
<feature type="transmembrane region" description="Helical" evidence="1">
    <location>
        <begin position="12"/>
        <end position="31"/>
    </location>
</feature>
<reference evidence="2" key="1">
    <citation type="submission" date="2024-05" db="EMBL/GenBank/DDBJ databases">
        <title>Campylobacter coli isolated from environmental waters in Slovenia.</title>
        <authorList>
            <person name="Zautner A.E."/>
            <person name="Bunk B."/>
            <person name="Riedel T."/>
            <person name="Sproeer C."/>
        </authorList>
    </citation>
    <scope>NUCLEOTIDE SEQUENCE</scope>
    <source>
        <strain evidence="2">CCS1377</strain>
    </source>
</reference>
<dbReference type="EMBL" id="CP155620">
    <property type="protein sequence ID" value="XBJ28441.1"/>
    <property type="molecule type" value="Genomic_DNA"/>
</dbReference>
<dbReference type="AlphaFoldDB" id="A0AAU7E5G6"/>
<keyword evidence="1" id="KW-0472">Membrane</keyword>
<accession>A0AAU7E5G6</accession>
<keyword evidence="1" id="KW-0812">Transmembrane</keyword>
<organism evidence="2">
    <name type="scientific">Campylobacter sp. CCS1377</name>
    <dbReference type="NCBI Taxonomy" id="3158229"/>
    <lineage>
        <taxon>Bacteria</taxon>
        <taxon>Pseudomonadati</taxon>
        <taxon>Campylobacterota</taxon>
        <taxon>Epsilonproteobacteria</taxon>
        <taxon>Campylobacterales</taxon>
        <taxon>Campylobacteraceae</taxon>
        <taxon>Campylobacter</taxon>
    </lineage>
</organism>